<keyword evidence="4" id="KW-0812">Transmembrane</keyword>
<proteinExistence type="predicted"/>
<keyword evidence="6" id="KW-1185">Reference proteome</keyword>
<feature type="active site" description="Proton donor/acceptor" evidence="2">
    <location>
        <position position="187"/>
    </location>
</feature>
<feature type="region of interest" description="Disordered" evidence="3">
    <location>
        <begin position="99"/>
        <end position="133"/>
    </location>
</feature>
<dbReference type="AlphaFoldDB" id="A0A087EKW6"/>
<dbReference type="InterPro" id="IPR005754">
    <property type="entry name" value="Sortase"/>
</dbReference>
<dbReference type="CDD" id="cd05830">
    <property type="entry name" value="Sortase_E"/>
    <property type="match status" value="1"/>
</dbReference>
<gene>
    <name evidence="5" type="ORF">BITS_1726</name>
</gene>
<feature type="transmembrane region" description="Helical" evidence="4">
    <location>
        <begin position="58"/>
        <end position="83"/>
    </location>
</feature>
<dbReference type="InterPro" id="IPR023365">
    <property type="entry name" value="Sortase_dom-sf"/>
</dbReference>
<organism evidence="5 6">
    <name type="scientific">Bifidobacterium tsurumiense</name>
    <dbReference type="NCBI Taxonomy" id="356829"/>
    <lineage>
        <taxon>Bacteria</taxon>
        <taxon>Bacillati</taxon>
        <taxon>Actinomycetota</taxon>
        <taxon>Actinomycetes</taxon>
        <taxon>Bifidobacteriales</taxon>
        <taxon>Bifidobacteriaceae</taxon>
        <taxon>Bifidobacterium</taxon>
    </lineage>
</organism>
<dbReference type="SUPFAM" id="SSF63817">
    <property type="entry name" value="Sortase"/>
    <property type="match status" value="1"/>
</dbReference>
<dbReference type="RefSeq" id="WP_026642687.1">
    <property type="nucleotide sequence ID" value="NZ_JAXEUP010000057.1"/>
</dbReference>
<dbReference type="Pfam" id="PF04203">
    <property type="entry name" value="Sortase"/>
    <property type="match status" value="1"/>
</dbReference>
<dbReference type="STRING" id="356829.BITS_1726"/>
<accession>A0A087EKW6</accession>
<protein>
    <submittedName>
        <fullName evidence="5">Sortase family protein</fullName>
    </submittedName>
</protein>
<feature type="compositionally biased region" description="Low complexity" evidence="3">
    <location>
        <begin position="35"/>
        <end position="44"/>
    </location>
</feature>
<feature type="compositionally biased region" description="Polar residues" evidence="3">
    <location>
        <begin position="1"/>
        <end position="13"/>
    </location>
</feature>
<evidence type="ECO:0000256" key="2">
    <source>
        <dbReference type="PIRSR" id="PIRSR605754-1"/>
    </source>
</evidence>
<dbReference type="eggNOG" id="COG3764">
    <property type="taxonomic scope" value="Bacteria"/>
</dbReference>
<dbReference type="Gene3D" id="2.40.260.10">
    <property type="entry name" value="Sortase"/>
    <property type="match status" value="1"/>
</dbReference>
<evidence type="ECO:0000256" key="4">
    <source>
        <dbReference type="SAM" id="Phobius"/>
    </source>
</evidence>
<feature type="transmembrane region" description="Helical" evidence="4">
    <location>
        <begin position="315"/>
        <end position="334"/>
    </location>
</feature>
<name>A0A087EKW6_9BIFI</name>
<evidence type="ECO:0000313" key="6">
    <source>
        <dbReference type="Proteomes" id="UP000029080"/>
    </source>
</evidence>
<dbReference type="Proteomes" id="UP000029080">
    <property type="component" value="Unassembled WGS sequence"/>
</dbReference>
<evidence type="ECO:0000313" key="5">
    <source>
        <dbReference type="EMBL" id="KFJ08417.1"/>
    </source>
</evidence>
<feature type="active site" description="Acyl-thioester intermediate" evidence="2">
    <location>
        <position position="255"/>
    </location>
</feature>
<reference evidence="5 6" key="1">
    <citation type="submission" date="2014-03" db="EMBL/GenBank/DDBJ databases">
        <title>Genomics of Bifidobacteria.</title>
        <authorList>
            <person name="Ventura M."/>
            <person name="Milani C."/>
            <person name="Lugli G.A."/>
        </authorList>
    </citation>
    <scope>NUCLEOTIDE SEQUENCE [LARGE SCALE GENOMIC DNA]</scope>
    <source>
        <strain evidence="5 6">JCM 13495</strain>
    </source>
</reference>
<dbReference type="InterPro" id="IPR042003">
    <property type="entry name" value="Sortase_E"/>
</dbReference>
<dbReference type="InterPro" id="IPR053465">
    <property type="entry name" value="Sortase_Class_E"/>
</dbReference>
<dbReference type="NCBIfam" id="NF033747">
    <property type="entry name" value="class_E_sortase"/>
    <property type="match status" value="1"/>
</dbReference>
<keyword evidence="4" id="KW-0472">Membrane</keyword>
<keyword evidence="1" id="KW-0378">Hydrolase</keyword>
<dbReference type="OrthoDB" id="5242879at2"/>
<keyword evidence="4" id="KW-1133">Transmembrane helix</keyword>
<dbReference type="GO" id="GO:0016787">
    <property type="term" value="F:hydrolase activity"/>
    <property type="evidence" value="ECO:0007669"/>
    <property type="project" value="UniProtKB-KW"/>
</dbReference>
<feature type="transmembrane region" description="Helical" evidence="4">
    <location>
        <begin position="370"/>
        <end position="389"/>
    </location>
</feature>
<feature type="region of interest" description="Disordered" evidence="3">
    <location>
        <begin position="1"/>
        <end position="55"/>
    </location>
</feature>
<feature type="compositionally biased region" description="Polar residues" evidence="3">
    <location>
        <begin position="99"/>
        <end position="117"/>
    </location>
</feature>
<sequence length="408" mass="44846">MKHASGQHSSSLDSVDELGQFAEPNNISDGNDDPSSANSAAAAAGVSRRPQNRRSGGWGWQVVGIVAEILVTLGLICGLYVVWQLWWTGVEAEHIQNETRQSVGWSDPTASDSTSIAAAQEGDPPVQPENPQNGDLIAEIYIPRFGNQWVRNIVEGTDAEQLNKHGMGHYPDSQLPGELGNFAVAGHRTGYGQPLGDVDKMQEGDSIVVRTQDYWYVYKYTSYKIVLPEDTYVVAPNPEDPTVAATKRMITLTTCEPKYTAPTHRWIVFGELQYWAKVSDGIPQELSTTDSNGAVKFTNTEEVSAVARLQSLQPLIMMLLIAYVVLFLAAAVAWRWPARRAIRLGQRRKPDLSIYGGLTRLQPGVFPVRLLLMALLLVAGAAALFQWGFPWAASTIPFLRDMSSYVTV</sequence>
<evidence type="ECO:0000256" key="3">
    <source>
        <dbReference type="SAM" id="MobiDB-lite"/>
    </source>
</evidence>
<comment type="caution">
    <text evidence="5">The sequence shown here is derived from an EMBL/GenBank/DDBJ whole genome shotgun (WGS) entry which is preliminary data.</text>
</comment>
<evidence type="ECO:0000256" key="1">
    <source>
        <dbReference type="ARBA" id="ARBA00022801"/>
    </source>
</evidence>
<dbReference type="NCBIfam" id="TIGR01076">
    <property type="entry name" value="sortase_fam"/>
    <property type="match status" value="1"/>
</dbReference>
<dbReference type="EMBL" id="JGZU01000001">
    <property type="protein sequence ID" value="KFJ08417.1"/>
    <property type="molecule type" value="Genomic_DNA"/>
</dbReference>